<sequence length="149" mass="17722">MYLVVMFDVDDSLSIVHSDWLNDGNRVRWPKSSTLQAYQRLLLDGGCLPEKVPAYDFHEIYHSDNLRDAIKFERNFLAESGMSASTDDTLLMTPFSQRYTFRRRYHCHRMTVPSRYLRRREFEESLRYNSPTPLVISYLLAIHHLVHQH</sequence>
<evidence type="ECO:0000313" key="2">
    <source>
        <dbReference type="Proteomes" id="UP000316759"/>
    </source>
</evidence>
<proteinExistence type="predicted"/>
<reference evidence="1 2" key="1">
    <citation type="submission" date="2019-04" db="EMBL/GenBank/DDBJ databases">
        <title>Annotation for the trematode Fasciola gigantica.</title>
        <authorList>
            <person name="Choi Y.-J."/>
        </authorList>
    </citation>
    <scope>NUCLEOTIDE SEQUENCE [LARGE SCALE GENOMIC DNA]</scope>
    <source>
        <strain evidence="1">Uganda_cow_1</strain>
    </source>
</reference>
<dbReference type="EMBL" id="SUNJ01008972">
    <property type="protein sequence ID" value="TPP60781.1"/>
    <property type="molecule type" value="Genomic_DNA"/>
</dbReference>
<protein>
    <submittedName>
        <fullName evidence="1">Uncharacterized protein</fullName>
    </submittedName>
</protein>
<organism evidence="1 2">
    <name type="scientific">Fasciola gigantica</name>
    <name type="common">Giant liver fluke</name>
    <dbReference type="NCBI Taxonomy" id="46835"/>
    <lineage>
        <taxon>Eukaryota</taxon>
        <taxon>Metazoa</taxon>
        <taxon>Spiralia</taxon>
        <taxon>Lophotrochozoa</taxon>
        <taxon>Platyhelminthes</taxon>
        <taxon>Trematoda</taxon>
        <taxon>Digenea</taxon>
        <taxon>Plagiorchiida</taxon>
        <taxon>Echinostomata</taxon>
        <taxon>Echinostomatoidea</taxon>
        <taxon>Fasciolidae</taxon>
        <taxon>Fasciola</taxon>
    </lineage>
</organism>
<dbReference type="AlphaFoldDB" id="A0A504YK93"/>
<accession>A0A504YK93</accession>
<dbReference type="Proteomes" id="UP000316759">
    <property type="component" value="Unassembled WGS sequence"/>
</dbReference>
<evidence type="ECO:0000313" key="1">
    <source>
        <dbReference type="EMBL" id="TPP60781.1"/>
    </source>
</evidence>
<gene>
    <name evidence="1" type="ORF">FGIG_04994</name>
</gene>
<name>A0A504YK93_FASGI</name>
<comment type="caution">
    <text evidence="1">The sequence shown here is derived from an EMBL/GenBank/DDBJ whole genome shotgun (WGS) entry which is preliminary data.</text>
</comment>
<keyword evidence="2" id="KW-1185">Reference proteome</keyword>